<keyword evidence="1" id="KW-0472">Membrane</keyword>
<dbReference type="AlphaFoldDB" id="A0A0G4GJU7"/>
<protein>
    <submittedName>
        <fullName evidence="2">Uncharacterized protein</fullName>
    </submittedName>
</protein>
<evidence type="ECO:0000313" key="2">
    <source>
        <dbReference type="EMBL" id="CEM30197.1"/>
    </source>
</evidence>
<proteinExistence type="predicted"/>
<organism evidence="2">
    <name type="scientific">Chromera velia CCMP2878</name>
    <dbReference type="NCBI Taxonomy" id="1169474"/>
    <lineage>
        <taxon>Eukaryota</taxon>
        <taxon>Sar</taxon>
        <taxon>Alveolata</taxon>
        <taxon>Colpodellida</taxon>
        <taxon>Chromeraceae</taxon>
        <taxon>Chromera</taxon>
    </lineage>
</organism>
<reference evidence="2" key="1">
    <citation type="submission" date="2014-11" db="EMBL/GenBank/DDBJ databases">
        <authorList>
            <person name="Otto D Thomas"/>
            <person name="Naeem Raeece"/>
        </authorList>
    </citation>
    <scope>NUCLEOTIDE SEQUENCE</scope>
</reference>
<dbReference type="VEuPathDB" id="CryptoDB:Cvel_22220"/>
<gene>
    <name evidence="2" type="ORF">Cvel_22220</name>
</gene>
<name>A0A0G4GJU7_9ALVE</name>
<dbReference type="EMBL" id="CDMZ01001283">
    <property type="protein sequence ID" value="CEM30197.1"/>
    <property type="molecule type" value="Genomic_DNA"/>
</dbReference>
<sequence>MRLLRIVQENLWWSFPPVLLLVSFVVYQIYFYGVGRSPRLVSDSTRQFFADFSERMAVSRIAEAPECLSGVKGAIPRRLFVPSPFRWTSEQREKEERDWGRVNPGWQIRVVGFEEREAFMRESFEETELDLYWRAFSVLTSERMKTDLWRYGVLFQRGGVVVSPRMTPAPLAPWLEGQRAVIALSSKKGPSFRDASSLYAPTFVGQQFAEIFGGESCSSSSVSLSAGANLLQSGNLLDDRLLGTSAFHPFVRAALDLASVAVTRQGFAEVHENLFREGAVGFGLSPSRVIRPISEGWKRWHPVSVLSGQMLWTAAVRFVLCGQSSHEQGRQKGKGGGGGKSVCGEAVGLLEESKDFAGRLEEKRRGGGGGKRTWEETLEACGEGAVSASQSPSSLPSWMTPFCRRRPVTEVLFRQSLWDPPPTPPQKIFLFADHKKRDPRAEEI</sequence>
<accession>A0A0G4GJU7</accession>
<keyword evidence="1" id="KW-0812">Transmembrane</keyword>
<feature type="transmembrane region" description="Helical" evidence="1">
    <location>
        <begin position="12"/>
        <end position="33"/>
    </location>
</feature>
<keyword evidence="1" id="KW-1133">Transmembrane helix</keyword>
<evidence type="ECO:0000256" key="1">
    <source>
        <dbReference type="SAM" id="Phobius"/>
    </source>
</evidence>